<gene>
    <name evidence="7" type="ORF">GETHOR_21690</name>
</gene>
<dbReference type="PANTHER" id="PTHR30093">
    <property type="entry name" value="GENERAL SECRETION PATHWAY PROTEIN G"/>
    <property type="match status" value="1"/>
</dbReference>
<comment type="subcellular location">
    <subcellularLocation>
        <location evidence="1">Membrane</location>
        <topology evidence="1">Single-pass membrane protein</topology>
    </subcellularLocation>
</comment>
<dbReference type="InterPro" id="IPR045584">
    <property type="entry name" value="Pilin-like"/>
</dbReference>
<organism evidence="7 8">
    <name type="scientific">Geothrix oryzae</name>
    <dbReference type="NCBI Taxonomy" id="2927975"/>
    <lineage>
        <taxon>Bacteria</taxon>
        <taxon>Pseudomonadati</taxon>
        <taxon>Acidobacteriota</taxon>
        <taxon>Holophagae</taxon>
        <taxon>Holophagales</taxon>
        <taxon>Holophagaceae</taxon>
        <taxon>Geothrix</taxon>
    </lineage>
</organism>
<name>A0ABN6UYB7_9BACT</name>
<dbReference type="Proteomes" id="UP001242010">
    <property type="component" value="Chromosome"/>
</dbReference>
<evidence type="ECO:0000256" key="5">
    <source>
        <dbReference type="ARBA" id="ARBA00023136"/>
    </source>
</evidence>
<evidence type="ECO:0000256" key="6">
    <source>
        <dbReference type="SAM" id="Phobius"/>
    </source>
</evidence>
<protein>
    <submittedName>
        <fullName evidence="7">Pilin family protein</fullName>
    </submittedName>
</protein>
<evidence type="ECO:0000256" key="4">
    <source>
        <dbReference type="ARBA" id="ARBA00022989"/>
    </source>
</evidence>
<evidence type="ECO:0000313" key="7">
    <source>
        <dbReference type="EMBL" id="BDU70068.1"/>
    </source>
</evidence>
<keyword evidence="8" id="KW-1185">Reference proteome</keyword>
<dbReference type="Pfam" id="PF07963">
    <property type="entry name" value="N_methyl"/>
    <property type="match status" value="1"/>
</dbReference>
<dbReference type="Gene3D" id="3.30.700.10">
    <property type="entry name" value="Glycoprotein, Type 4 Pilin"/>
    <property type="match status" value="1"/>
</dbReference>
<evidence type="ECO:0000313" key="8">
    <source>
        <dbReference type="Proteomes" id="UP001242010"/>
    </source>
</evidence>
<keyword evidence="2" id="KW-0488">Methylation</keyword>
<dbReference type="SUPFAM" id="SSF54523">
    <property type="entry name" value="Pili subunits"/>
    <property type="match status" value="1"/>
</dbReference>
<accession>A0ABN6UYB7</accession>
<proteinExistence type="predicted"/>
<evidence type="ECO:0000256" key="2">
    <source>
        <dbReference type="ARBA" id="ARBA00022481"/>
    </source>
</evidence>
<keyword evidence="3 6" id="KW-0812">Transmembrane</keyword>
<dbReference type="PROSITE" id="PS00409">
    <property type="entry name" value="PROKAR_NTER_METHYL"/>
    <property type="match status" value="1"/>
</dbReference>
<dbReference type="EMBL" id="AP027079">
    <property type="protein sequence ID" value="BDU70068.1"/>
    <property type="molecule type" value="Genomic_DNA"/>
</dbReference>
<evidence type="ECO:0000256" key="3">
    <source>
        <dbReference type="ARBA" id="ARBA00022692"/>
    </source>
</evidence>
<evidence type="ECO:0000256" key="1">
    <source>
        <dbReference type="ARBA" id="ARBA00004167"/>
    </source>
</evidence>
<feature type="transmembrane region" description="Helical" evidence="6">
    <location>
        <begin position="12"/>
        <end position="31"/>
    </location>
</feature>
<sequence>MKKQSGFTLIELLLVLAIIGIISAIAVPALLGQRERARMQATKDNTTSVIADLTSTLGELSDAPSERKTGLPTTLYDGTAGMNQTKAVDAITAVMAKTNFNTAKNPYGSGPAYIATAVGTVSGAVYLDATSANTTTDPVITVTGVFMNSKGVQDTLAKNVAVN</sequence>
<dbReference type="InterPro" id="IPR012902">
    <property type="entry name" value="N_methyl_site"/>
</dbReference>
<dbReference type="NCBIfam" id="TIGR02532">
    <property type="entry name" value="IV_pilin_GFxxxE"/>
    <property type="match status" value="1"/>
</dbReference>
<reference evidence="8" key="1">
    <citation type="journal article" date="2023" name="Int. J. Syst. Evol. Microbiol.">
        <title>Mesoterricola silvestris gen. nov., sp. nov., Mesoterricola sediminis sp. nov., Geothrix oryzae sp. nov., Geothrix edaphica sp. nov., Geothrix rubra sp. nov., and Geothrix limicola sp. nov., six novel members of Acidobacteriota isolated from soils.</title>
        <authorList>
            <person name="Itoh H."/>
            <person name="Sugisawa Y."/>
            <person name="Mise K."/>
            <person name="Xu Z."/>
            <person name="Kuniyasu M."/>
            <person name="Ushijima N."/>
            <person name="Kawano K."/>
            <person name="Kobayashi E."/>
            <person name="Shiratori Y."/>
            <person name="Masuda Y."/>
            <person name="Senoo K."/>
        </authorList>
    </citation>
    <scope>NUCLEOTIDE SEQUENCE [LARGE SCALE GENOMIC DNA]</scope>
    <source>
        <strain evidence="8">Red222</strain>
    </source>
</reference>
<keyword evidence="5 6" id="KW-0472">Membrane</keyword>
<dbReference type="PANTHER" id="PTHR30093:SF44">
    <property type="entry name" value="TYPE II SECRETION SYSTEM CORE PROTEIN G"/>
    <property type="match status" value="1"/>
</dbReference>
<keyword evidence="4 6" id="KW-1133">Transmembrane helix</keyword>